<keyword evidence="13" id="KW-1185">Reference proteome</keyword>
<evidence type="ECO:0000259" key="11">
    <source>
        <dbReference type="PROSITE" id="PS51082"/>
    </source>
</evidence>
<dbReference type="FunFam" id="3.90.810.10:FF:000003">
    <property type="entry name" value="Neural Wiskott-Aldrich syndrome protein-like"/>
    <property type="match status" value="1"/>
</dbReference>
<dbReference type="Gene3D" id="3.90.810.10">
    <property type="entry name" value="CRIB domain"/>
    <property type="match status" value="2"/>
</dbReference>
<dbReference type="Gene3D" id="2.30.29.30">
    <property type="entry name" value="Pleckstrin-homology domain (PH domain)/Phosphotyrosine-binding domain (PTB)"/>
    <property type="match status" value="1"/>
</dbReference>
<feature type="compositionally biased region" description="Polar residues" evidence="8">
    <location>
        <begin position="198"/>
        <end position="208"/>
    </location>
</feature>
<feature type="region of interest" description="Disordered" evidence="8">
    <location>
        <begin position="153"/>
        <end position="233"/>
    </location>
</feature>
<accession>A0AA88YBE0</accession>
<dbReference type="InterPro" id="IPR011993">
    <property type="entry name" value="PH-like_dom_sf"/>
</dbReference>
<dbReference type="SMART" id="SM00285">
    <property type="entry name" value="PBD"/>
    <property type="match status" value="1"/>
</dbReference>
<dbReference type="GO" id="GO:0005856">
    <property type="term" value="C:cytoskeleton"/>
    <property type="evidence" value="ECO:0007669"/>
    <property type="project" value="UniProtKB-SubCell"/>
</dbReference>
<feature type="compositionally biased region" description="Polar residues" evidence="8">
    <location>
        <begin position="165"/>
        <end position="185"/>
    </location>
</feature>
<evidence type="ECO:0000256" key="2">
    <source>
        <dbReference type="ARBA" id="ARBA00004245"/>
    </source>
</evidence>
<dbReference type="InterPro" id="IPR033927">
    <property type="entry name" value="WASPfam_EVH1"/>
</dbReference>
<dbReference type="PANTHER" id="PTHR11202">
    <property type="entry name" value="SPROUTY-RELATED, EVH1 DOMAIN-CONTAINING PROTEIN FAMILY MEMBER"/>
    <property type="match status" value="1"/>
</dbReference>
<dbReference type="SMART" id="SM00461">
    <property type="entry name" value="WH1"/>
    <property type="match status" value="1"/>
</dbReference>
<dbReference type="InterPro" id="IPR000095">
    <property type="entry name" value="CRIB_dom"/>
</dbReference>
<keyword evidence="6" id="KW-0206">Cytoskeleton</keyword>
<evidence type="ECO:0000256" key="6">
    <source>
        <dbReference type="ARBA" id="ARBA00023212"/>
    </source>
</evidence>
<feature type="compositionally biased region" description="Low complexity" evidence="8">
    <location>
        <begin position="373"/>
        <end position="386"/>
    </location>
</feature>
<dbReference type="EMBL" id="VSWD01000007">
    <property type="protein sequence ID" value="KAK3098154.1"/>
    <property type="molecule type" value="Genomic_DNA"/>
</dbReference>
<reference evidence="12" key="1">
    <citation type="submission" date="2019-08" db="EMBL/GenBank/DDBJ databases">
        <title>The improved chromosome-level genome for the pearl oyster Pinctada fucata martensii using PacBio sequencing and Hi-C.</title>
        <authorList>
            <person name="Zheng Z."/>
        </authorList>
    </citation>
    <scope>NUCLEOTIDE SEQUENCE</scope>
    <source>
        <strain evidence="12">ZZ-2019</strain>
        <tissue evidence="12">Adductor muscle</tissue>
    </source>
</reference>
<feature type="compositionally biased region" description="Basic and acidic residues" evidence="8">
    <location>
        <begin position="451"/>
        <end position="473"/>
    </location>
</feature>
<comment type="caution">
    <text evidence="12">The sequence shown here is derived from an EMBL/GenBank/DDBJ whole genome shotgun (WGS) entry which is preliminary data.</text>
</comment>
<feature type="compositionally biased region" description="Pro residues" evidence="8">
    <location>
        <begin position="358"/>
        <end position="372"/>
    </location>
</feature>
<evidence type="ECO:0000256" key="4">
    <source>
        <dbReference type="ARBA" id="ARBA00022553"/>
    </source>
</evidence>
<evidence type="ECO:0000259" key="9">
    <source>
        <dbReference type="PROSITE" id="PS50108"/>
    </source>
</evidence>
<comment type="subcellular location">
    <subcellularLocation>
        <location evidence="2">Cytoplasm</location>
        <location evidence="2">Cytoskeleton</location>
    </subcellularLocation>
    <subcellularLocation>
        <location evidence="1">Nucleus</location>
    </subcellularLocation>
</comment>
<evidence type="ECO:0000259" key="10">
    <source>
        <dbReference type="PROSITE" id="PS50229"/>
    </source>
</evidence>
<dbReference type="Pfam" id="PF00568">
    <property type="entry name" value="WH1"/>
    <property type="match status" value="1"/>
</dbReference>
<organism evidence="12 13">
    <name type="scientific">Pinctada imbricata</name>
    <name type="common">Atlantic pearl-oyster</name>
    <name type="synonym">Pinctada martensii</name>
    <dbReference type="NCBI Taxonomy" id="66713"/>
    <lineage>
        <taxon>Eukaryota</taxon>
        <taxon>Metazoa</taxon>
        <taxon>Spiralia</taxon>
        <taxon>Lophotrochozoa</taxon>
        <taxon>Mollusca</taxon>
        <taxon>Bivalvia</taxon>
        <taxon>Autobranchia</taxon>
        <taxon>Pteriomorphia</taxon>
        <taxon>Pterioida</taxon>
        <taxon>Pterioidea</taxon>
        <taxon>Pteriidae</taxon>
        <taxon>Pinctada</taxon>
    </lineage>
</organism>
<dbReference type="InterPro" id="IPR036936">
    <property type="entry name" value="CRIB_dom_sf"/>
</dbReference>
<dbReference type="Proteomes" id="UP001186944">
    <property type="component" value="Unassembled WGS sequence"/>
</dbReference>
<dbReference type="InterPro" id="IPR000697">
    <property type="entry name" value="WH1/EVH1_dom"/>
</dbReference>
<dbReference type="FunFam" id="2.30.29.30:FF:000130">
    <property type="entry name" value="neural Wiskott-Aldrich syndrome protein"/>
    <property type="match status" value="1"/>
</dbReference>
<evidence type="ECO:0000313" key="13">
    <source>
        <dbReference type="Proteomes" id="UP001186944"/>
    </source>
</evidence>
<evidence type="ECO:0000313" key="12">
    <source>
        <dbReference type="EMBL" id="KAK3098154.1"/>
    </source>
</evidence>
<feature type="compositionally biased region" description="Basic residues" evidence="8">
    <location>
        <begin position="153"/>
        <end position="164"/>
    </location>
</feature>
<dbReference type="Pfam" id="PF00786">
    <property type="entry name" value="PBD"/>
    <property type="match status" value="1"/>
</dbReference>
<feature type="domain" description="WH1" evidence="10">
    <location>
        <begin position="42"/>
        <end position="152"/>
    </location>
</feature>
<dbReference type="GO" id="GO:0003779">
    <property type="term" value="F:actin binding"/>
    <property type="evidence" value="ECO:0007669"/>
    <property type="project" value="InterPro"/>
</dbReference>
<dbReference type="InterPro" id="IPR011026">
    <property type="entry name" value="WAS_C"/>
</dbReference>
<dbReference type="PROSITE" id="PS51082">
    <property type="entry name" value="WH2"/>
    <property type="match status" value="2"/>
</dbReference>
<feature type="domain" description="CRIB" evidence="9">
    <location>
        <begin position="229"/>
        <end position="242"/>
    </location>
</feature>
<dbReference type="PANTHER" id="PTHR11202:SF36">
    <property type="entry name" value="ACTIN NUCLEATION-PROMOTING FACTOR WASL"/>
    <property type="match status" value="1"/>
</dbReference>
<keyword evidence="4" id="KW-0597">Phosphoprotein</keyword>
<dbReference type="GO" id="GO:0005634">
    <property type="term" value="C:nucleus"/>
    <property type="evidence" value="ECO:0007669"/>
    <property type="project" value="UniProtKB-SubCell"/>
</dbReference>
<sequence length="519" mass="56717">MPSLKIMRTAIKRRYVPQNKALLPKHTCVFENSFGMSQAVKALGMCAYTLASGIAQLYTADPPTRQRWSKRTTGVACFIKDNSRRSYFIRVYDIKKGCAIWEQEIYNNFRYKSPREYFHTFEADDVQAGLNFASEDEAQIFKKAVEQKLLERHQRRIERRRKNQSVHGSSSQAQPPMQTSISITPAPSGPSSPPIDMSTRTPSSTSLNKDYKDKKSKKDKKKKLTKQDIGTPTDFRHVNHVGWDPDKGFEMANLDEDMKSLFQKVGITDDQQVDKETLDFIYDFVDKHGGIEQVKKEMARPPPPPAPVSHPPPPPRTVQSRPPPAGRQPTSAPPPPPSRPGIGAPPPPPSRARGMGAPPAPPSHGPPPPPPQSAKAPPMMASSSAPAAPPPPPAPAPPPPPPAPPAAGGPPPPPVPSDGRSALLSSIREGMSLNKVTPNENRKAGGGRGNLLDEIKAGASLKHVDDQEERPKSNIESQGGIAGALAKALKDRQKRIQGSDDEDESDDEEVDDDDEEWDD</sequence>
<feature type="compositionally biased region" description="Pro residues" evidence="8">
    <location>
        <begin position="387"/>
        <end position="416"/>
    </location>
</feature>
<evidence type="ECO:0000256" key="7">
    <source>
        <dbReference type="ARBA" id="ARBA00023242"/>
    </source>
</evidence>
<dbReference type="PROSITE" id="PS50229">
    <property type="entry name" value="WH1"/>
    <property type="match status" value="1"/>
</dbReference>
<evidence type="ECO:0000256" key="1">
    <source>
        <dbReference type="ARBA" id="ARBA00004123"/>
    </source>
</evidence>
<dbReference type="PROSITE" id="PS50108">
    <property type="entry name" value="CRIB"/>
    <property type="match status" value="1"/>
</dbReference>
<dbReference type="InterPro" id="IPR003124">
    <property type="entry name" value="WH2_dom"/>
</dbReference>
<proteinExistence type="predicted"/>
<evidence type="ECO:0000256" key="5">
    <source>
        <dbReference type="ARBA" id="ARBA00022737"/>
    </source>
</evidence>
<keyword evidence="5" id="KW-0677">Repeat</keyword>
<dbReference type="CDD" id="cd01205">
    <property type="entry name" value="EVH1_WASP-like"/>
    <property type="match status" value="1"/>
</dbReference>
<feature type="domain" description="WH2" evidence="11">
    <location>
        <begin position="447"/>
        <end position="464"/>
    </location>
</feature>
<feature type="compositionally biased region" description="Basic residues" evidence="8">
    <location>
        <begin position="214"/>
        <end position="224"/>
    </location>
</feature>
<feature type="region of interest" description="Disordered" evidence="8">
    <location>
        <begin position="292"/>
        <end position="519"/>
    </location>
</feature>
<dbReference type="Pfam" id="PF02205">
    <property type="entry name" value="WH2"/>
    <property type="match status" value="2"/>
</dbReference>
<name>A0AA88YBE0_PINIB</name>
<keyword evidence="7" id="KW-0539">Nucleus</keyword>
<protein>
    <recommendedName>
        <fullName evidence="14">Wiskott-Aldrich syndrome protein</fullName>
    </recommendedName>
</protein>
<evidence type="ECO:0000256" key="3">
    <source>
        <dbReference type="ARBA" id="ARBA00022490"/>
    </source>
</evidence>
<dbReference type="AlphaFoldDB" id="A0AA88YBE0"/>
<evidence type="ECO:0008006" key="14">
    <source>
        <dbReference type="Google" id="ProtNLM"/>
    </source>
</evidence>
<dbReference type="CDD" id="cd00132">
    <property type="entry name" value="CRIB"/>
    <property type="match status" value="1"/>
</dbReference>
<gene>
    <name evidence="12" type="ORF">FSP39_016692</name>
</gene>
<feature type="domain" description="WH2" evidence="11">
    <location>
        <begin position="419"/>
        <end position="436"/>
    </location>
</feature>
<dbReference type="SUPFAM" id="SSF47912">
    <property type="entry name" value="Wiscott-Aldrich syndrome protein, WASP, C-terminal domain"/>
    <property type="match status" value="1"/>
</dbReference>
<dbReference type="GO" id="GO:0007015">
    <property type="term" value="P:actin filament organization"/>
    <property type="evidence" value="ECO:0007669"/>
    <property type="project" value="InterPro"/>
</dbReference>
<dbReference type="SMART" id="SM00246">
    <property type="entry name" value="WH2"/>
    <property type="match status" value="2"/>
</dbReference>
<dbReference type="SUPFAM" id="SSF50729">
    <property type="entry name" value="PH domain-like"/>
    <property type="match status" value="1"/>
</dbReference>
<keyword evidence="3" id="KW-0963">Cytoplasm</keyword>
<evidence type="ECO:0000256" key="8">
    <source>
        <dbReference type="SAM" id="MobiDB-lite"/>
    </source>
</evidence>
<feature type="compositionally biased region" description="Pro residues" evidence="8">
    <location>
        <begin position="300"/>
        <end position="350"/>
    </location>
</feature>
<feature type="compositionally biased region" description="Acidic residues" evidence="8">
    <location>
        <begin position="499"/>
        <end position="519"/>
    </location>
</feature>